<dbReference type="Pfam" id="PF06985">
    <property type="entry name" value="HET"/>
    <property type="match status" value="1"/>
</dbReference>
<feature type="domain" description="Heterokaryon incompatibility" evidence="1">
    <location>
        <begin position="214"/>
        <end position="383"/>
    </location>
</feature>
<dbReference type="InterPro" id="IPR010730">
    <property type="entry name" value="HET"/>
</dbReference>
<dbReference type="STRING" id="97972.A0A2V1EAI3"/>
<dbReference type="AlphaFoldDB" id="A0A2V1EAI3"/>
<gene>
    <name evidence="2" type="ORF">DM02DRAFT_667196</name>
</gene>
<dbReference type="Proteomes" id="UP000244855">
    <property type="component" value="Unassembled WGS sequence"/>
</dbReference>
<dbReference type="PANTHER" id="PTHR33112:SF9">
    <property type="entry name" value="HETEROKARYON INCOMPATIBILITY DOMAIN-CONTAINING PROTEIN"/>
    <property type="match status" value="1"/>
</dbReference>
<keyword evidence="3" id="KW-1185">Reference proteome</keyword>
<dbReference type="EMBL" id="KZ805307">
    <property type="protein sequence ID" value="PVI06654.1"/>
    <property type="molecule type" value="Genomic_DNA"/>
</dbReference>
<dbReference type="OrthoDB" id="5347061at2759"/>
<name>A0A2V1EAI3_9PLEO</name>
<protein>
    <submittedName>
        <fullName evidence="2">HET-domain-containing protein</fullName>
    </submittedName>
</protein>
<dbReference type="PANTHER" id="PTHR33112">
    <property type="entry name" value="DOMAIN PROTEIN, PUTATIVE-RELATED"/>
    <property type="match status" value="1"/>
</dbReference>
<reference evidence="2 3" key="1">
    <citation type="journal article" date="2018" name="Sci. Rep.">
        <title>Comparative genomics provides insights into the lifestyle and reveals functional heterogeneity of dark septate endophytic fungi.</title>
        <authorList>
            <person name="Knapp D.G."/>
            <person name="Nemeth J.B."/>
            <person name="Barry K."/>
            <person name="Hainaut M."/>
            <person name="Henrissat B."/>
            <person name="Johnson J."/>
            <person name="Kuo A."/>
            <person name="Lim J.H.P."/>
            <person name="Lipzen A."/>
            <person name="Nolan M."/>
            <person name="Ohm R.A."/>
            <person name="Tamas L."/>
            <person name="Grigoriev I.V."/>
            <person name="Spatafora J.W."/>
            <person name="Nagy L.G."/>
            <person name="Kovacs G.M."/>
        </authorList>
    </citation>
    <scope>NUCLEOTIDE SEQUENCE [LARGE SCALE GENOMIC DNA]</scope>
    <source>
        <strain evidence="2 3">DSE2036</strain>
    </source>
</reference>
<organism evidence="2 3">
    <name type="scientific">Periconia macrospinosa</name>
    <dbReference type="NCBI Taxonomy" id="97972"/>
    <lineage>
        <taxon>Eukaryota</taxon>
        <taxon>Fungi</taxon>
        <taxon>Dikarya</taxon>
        <taxon>Ascomycota</taxon>
        <taxon>Pezizomycotina</taxon>
        <taxon>Dothideomycetes</taxon>
        <taxon>Pleosporomycetidae</taxon>
        <taxon>Pleosporales</taxon>
        <taxon>Massarineae</taxon>
        <taxon>Periconiaceae</taxon>
        <taxon>Periconia</taxon>
    </lineage>
</organism>
<evidence type="ECO:0000313" key="3">
    <source>
        <dbReference type="Proteomes" id="UP000244855"/>
    </source>
</evidence>
<proteinExistence type="predicted"/>
<evidence type="ECO:0000259" key="1">
    <source>
        <dbReference type="Pfam" id="PF06985"/>
    </source>
</evidence>
<sequence length="722" mass="81644">MASMCETCQGLQKHLQVFEERDQADRLAATQWVNTTLPSLRRSSANCRACALLVQAILLHHSRFSGADEESVGVVVESFESSTVEIAQDHLSIEVRWKSASNGVDVQDEIKESYPDLKLEIFTDQNEHSPYSAIGPGRHIAETFLDDAGVKASRDLINECLTNHARCRHVKPHVQPATLPKRVLDVLIDDPSKGVRLHESQYDEVEEHYEYGEYLALSYCRGIGRGIPQTTSKTLKAYKQGIPWASFPRAFQEAILLTRSRGFRWLWIDSLCIIQDDPLERIAEAMNMGEIFGNAFVTLAATSSVDTSQGLFPPRDPPFRLQTSDISRGSPSKVYVREQPLHYSFKTSFDPCTQITDWELPLNTSRESDVQTPLLRRAWTYAERLLSPRVLHFTRSEMILECSEGYQCECHRIENPTYDPRATDPIKQLFARIADATKKAAKSNDEQMDGVTSQLADTSITETRSQKREEALQIWTYIVTEYTNKRITYDADRLLAIAAVAKTFSKFLDSGYIAGQWTCSTINLLWYPNDSTHCRRPKRIPSRNIPSWSWASIEGSPILFDTASAMDLACSASFSSKPHDRRSAWSPLSGDKLRLTASMATDVSFRADSNTEYSLVRNGVSVEFRPDVVPPRGADAMDSGEKLVCVLVCMTFRSSIVGIVLKESKSHPQVYRRVGRFECYEVHVDEKEAEPEDAEALFSYWFPEVKDMMQLDEGPMRTYVVV</sequence>
<evidence type="ECO:0000313" key="2">
    <source>
        <dbReference type="EMBL" id="PVI06654.1"/>
    </source>
</evidence>
<accession>A0A2V1EAI3</accession>